<reference evidence="1" key="1">
    <citation type="submission" date="2022-04" db="EMBL/GenBank/DDBJ databases">
        <title>Whole genome sequence of Sphaerotilus sp. FB-5.</title>
        <authorList>
            <person name="Takeda M."/>
            <person name="Narihara S."/>
            <person name="Akimoto M."/>
            <person name="Akimoto R."/>
            <person name="Nishiyashiki S."/>
            <person name="Murakami T."/>
        </authorList>
    </citation>
    <scope>NUCLEOTIDE SEQUENCE</scope>
    <source>
        <strain evidence="1">FB-5</strain>
    </source>
</reference>
<organism evidence="1 2">
    <name type="scientific">Sphaerotilus microaerophilus</name>
    <dbReference type="NCBI Taxonomy" id="2914710"/>
    <lineage>
        <taxon>Bacteria</taxon>
        <taxon>Pseudomonadati</taxon>
        <taxon>Pseudomonadota</taxon>
        <taxon>Betaproteobacteria</taxon>
        <taxon>Burkholderiales</taxon>
        <taxon>Sphaerotilaceae</taxon>
        <taxon>Sphaerotilus</taxon>
    </lineage>
</organism>
<accession>A0ABM7YRQ4</accession>
<evidence type="ECO:0000313" key="2">
    <source>
        <dbReference type="Proteomes" id="UP001057498"/>
    </source>
</evidence>
<protein>
    <submittedName>
        <fullName evidence="1">Uncharacterized protein</fullName>
    </submittedName>
</protein>
<dbReference type="EMBL" id="AP025730">
    <property type="protein sequence ID" value="BDI07279.1"/>
    <property type="molecule type" value="Genomic_DNA"/>
</dbReference>
<evidence type="ECO:0000313" key="1">
    <source>
        <dbReference type="EMBL" id="BDI07279.1"/>
    </source>
</evidence>
<dbReference type="RefSeq" id="WP_251970488.1">
    <property type="nucleotide sequence ID" value="NZ_AP025730.1"/>
</dbReference>
<name>A0ABM7YRQ4_9BURK</name>
<gene>
    <name evidence="1" type="ORF">CATMQ487_42490</name>
</gene>
<dbReference type="Proteomes" id="UP001057498">
    <property type="component" value="Chromosome"/>
</dbReference>
<keyword evidence="2" id="KW-1185">Reference proteome</keyword>
<sequence>MVLPLEVDLKVAETFVRIGYGLEKGFQSTGFLTPRLRTVQAVPLIKMVKQYNDFEGERVAAAVQDLRGKVSGVEFGRDGSPVLFIELPYWTHQREETMIEGTGVKIDDKDTEQFITHLRKVFVSDLKASEFSVRGRTVRVWWS</sequence>
<proteinExistence type="predicted"/>